<dbReference type="AlphaFoldDB" id="A0AAV9ZDK1"/>
<accession>A0AAV9ZDK1</accession>
<reference evidence="1 2" key="1">
    <citation type="journal article" date="2024" name="J Genomics">
        <title>Draft genome sequencing and assembly of Favolaschia claudopus CIRM-BRFM 2984 isolated from oak limbs.</title>
        <authorList>
            <person name="Navarro D."/>
            <person name="Drula E."/>
            <person name="Chaduli D."/>
            <person name="Cazenave R."/>
            <person name="Ahrendt S."/>
            <person name="Wang J."/>
            <person name="Lipzen A."/>
            <person name="Daum C."/>
            <person name="Barry K."/>
            <person name="Grigoriev I.V."/>
            <person name="Favel A."/>
            <person name="Rosso M.N."/>
            <person name="Martin F."/>
        </authorList>
    </citation>
    <scope>NUCLEOTIDE SEQUENCE [LARGE SCALE GENOMIC DNA]</scope>
    <source>
        <strain evidence="1 2">CIRM-BRFM 2984</strain>
    </source>
</reference>
<dbReference type="EMBL" id="JAWWNJ010000164">
    <property type="protein sequence ID" value="KAK6977887.1"/>
    <property type="molecule type" value="Genomic_DNA"/>
</dbReference>
<keyword evidence="2" id="KW-1185">Reference proteome</keyword>
<organism evidence="1 2">
    <name type="scientific">Favolaschia claudopus</name>
    <dbReference type="NCBI Taxonomy" id="2862362"/>
    <lineage>
        <taxon>Eukaryota</taxon>
        <taxon>Fungi</taxon>
        <taxon>Dikarya</taxon>
        <taxon>Basidiomycota</taxon>
        <taxon>Agaricomycotina</taxon>
        <taxon>Agaricomycetes</taxon>
        <taxon>Agaricomycetidae</taxon>
        <taxon>Agaricales</taxon>
        <taxon>Marasmiineae</taxon>
        <taxon>Mycenaceae</taxon>
        <taxon>Favolaschia</taxon>
    </lineage>
</organism>
<evidence type="ECO:0000313" key="2">
    <source>
        <dbReference type="Proteomes" id="UP001362999"/>
    </source>
</evidence>
<protein>
    <submittedName>
        <fullName evidence="1">Uncharacterized protein</fullName>
    </submittedName>
</protein>
<name>A0AAV9ZDK1_9AGAR</name>
<sequence length="390" mass="44979">MRVHCNMGQPRLPDQGPPNTELTVHGTFSSTGWQGSNPPDIAIWEMLRLFHEQPRARSLYPHLAQFQPVPYVKYSGEDMKKEQATIFADRNGQVFMFRSFRARWLMDASHEVEEAINVLVGDDLENNDALRVKCQDGVRGPHWPIIIGHHRQSATKPMLAAWHSANQDRVDAFMKLKIVQRIINWVERVVEIVFPGVAARFRADAAWHYRRYGIKPLFGLFWNFCLNAWFRGQRRIHCNPHTDKKNQIGVCVLVIYVLDGFVFDDDLYTWIVIWEAGVVVQLPPWTLAMYPSCLFYHFNVDVDEIEFVSTKGNVRPTRENSTPLGRGGQDGRRSMVFFNQSTMRTGPATDYDTLAEAKANGHSGTIDITLTCQEAFERYVEFRPILPEYF</sequence>
<dbReference type="Proteomes" id="UP001362999">
    <property type="component" value="Unassembled WGS sequence"/>
</dbReference>
<comment type="caution">
    <text evidence="1">The sequence shown here is derived from an EMBL/GenBank/DDBJ whole genome shotgun (WGS) entry which is preliminary data.</text>
</comment>
<evidence type="ECO:0000313" key="1">
    <source>
        <dbReference type="EMBL" id="KAK6977887.1"/>
    </source>
</evidence>
<gene>
    <name evidence="1" type="ORF">R3P38DRAFT_3334620</name>
</gene>
<proteinExistence type="predicted"/>